<dbReference type="RefSeq" id="WP_116176104.1">
    <property type="nucleotide sequence ID" value="NZ_CP144375.1"/>
</dbReference>
<dbReference type="Proteomes" id="UP000256269">
    <property type="component" value="Unassembled WGS sequence"/>
</dbReference>
<comment type="caution">
    <text evidence="1">The sequence shown here is derived from an EMBL/GenBank/DDBJ whole genome shotgun (WGS) entry which is preliminary data.</text>
</comment>
<name>A0A3E0HHN7_9PSEU</name>
<protein>
    <recommendedName>
        <fullName evidence="3">Baseplate protein J-like domain-containing protein</fullName>
    </recommendedName>
</protein>
<reference evidence="1 2" key="1">
    <citation type="submission" date="2018-08" db="EMBL/GenBank/DDBJ databases">
        <title>Genomic Encyclopedia of Archaeal and Bacterial Type Strains, Phase II (KMG-II): from individual species to whole genera.</title>
        <authorList>
            <person name="Goeker M."/>
        </authorList>
    </citation>
    <scope>NUCLEOTIDE SEQUENCE [LARGE SCALE GENOMIC DNA]</scope>
    <source>
        <strain evidence="1 2">DSM 45791</strain>
    </source>
</reference>
<organism evidence="1 2">
    <name type="scientific">Kutzneria buriramensis</name>
    <dbReference type="NCBI Taxonomy" id="1045776"/>
    <lineage>
        <taxon>Bacteria</taxon>
        <taxon>Bacillati</taxon>
        <taxon>Actinomycetota</taxon>
        <taxon>Actinomycetes</taxon>
        <taxon>Pseudonocardiales</taxon>
        <taxon>Pseudonocardiaceae</taxon>
        <taxon>Kutzneria</taxon>
    </lineage>
</organism>
<evidence type="ECO:0000313" key="1">
    <source>
        <dbReference type="EMBL" id="REH45928.1"/>
    </source>
</evidence>
<dbReference type="AlphaFoldDB" id="A0A3E0HHN7"/>
<sequence>MTDGTSLDLTDVLAVDVTVTRSSASPNFGVTADGFLPKPFTRLLAEKIALAQQLIDPNLDLSSGSVVRKLLEITALEDARTWASLAAEYDDCFVGTARGRALSDLGAELGIARPFLTATGTVTLTLAQALPTGVTQLVLPRGSRLTTPGGHRIALAASATFAGGLTSIPVPVTSFDPGPVGNIDPAVTDATGGHPQRIDRWEIADTKLAAMLAADALAKFPVGASAVGQGLVRIQHTQALTGGNGQFDDDRYRALLLAAPRSVWTPESIAATVALVPGVRQVAVRDGWGGLDLSQSIFGQFNFLERVFAADRDLSSPFFVTVLVAPTDAAVFAGPTGLRAAVQQAIRDVRPIGIFPDVVQAEQVFFAVQADIQTSGVPLPAGSVASRNSSPSALALKQRLAARLHAVVDGLQLSQPVRAAAITAALMAEPGVVDVGQLHLVRFPNPVDGVGSGGQTAPDNGVLGLDENLLLGADQIAVLVDAPDKLTVR</sequence>
<accession>A0A3E0HHN7</accession>
<dbReference type="OrthoDB" id="4569688at2"/>
<dbReference type="EMBL" id="QUNO01000007">
    <property type="protein sequence ID" value="REH45928.1"/>
    <property type="molecule type" value="Genomic_DNA"/>
</dbReference>
<gene>
    <name evidence="1" type="ORF">BCF44_10760</name>
</gene>
<evidence type="ECO:0008006" key="3">
    <source>
        <dbReference type="Google" id="ProtNLM"/>
    </source>
</evidence>
<proteinExistence type="predicted"/>
<keyword evidence="2" id="KW-1185">Reference proteome</keyword>
<evidence type="ECO:0000313" key="2">
    <source>
        <dbReference type="Proteomes" id="UP000256269"/>
    </source>
</evidence>